<evidence type="ECO:0000313" key="6">
    <source>
        <dbReference type="Proteomes" id="UP000198718"/>
    </source>
</evidence>
<keyword evidence="2" id="KW-0175">Coiled coil</keyword>
<proteinExistence type="predicted"/>
<evidence type="ECO:0000313" key="5">
    <source>
        <dbReference type="EMBL" id="SDL20735.1"/>
    </source>
</evidence>
<feature type="coiled-coil region" evidence="2">
    <location>
        <begin position="66"/>
        <end position="121"/>
    </location>
</feature>
<feature type="transmembrane region" description="Helical" evidence="3">
    <location>
        <begin position="575"/>
        <end position="597"/>
    </location>
</feature>
<dbReference type="PANTHER" id="PTHR37813:SF1">
    <property type="entry name" value="FELS-2 PROPHAGE PROTEIN"/>
    <property type="match status" value="1"/>
</dbReference>
<dbReference type="NCBIfam" id="TIGR01760">
    <property type="entry name" value="tape_meas_TP901"/>
    <property type="match status" value="1"/>
</dbReference>
<keyword evidence="1" id="KW-1188">Viral release from host cell</keyword>
<evidence type="ECO:0000259" key="4">
    <source>
        <dbReference type="Pfam" id="PF10145"/>
    </source>
</evidence>
<keyword evidence="6" id="KW-1185">Reference proteome</keyword>
<protein>
    <submittedName>
        <fullName evidence="5">Phage tail tape measure protein, TP901 family, core region</fullName>
    </submittedName>
</protein>
<sequence length="718" mass="77683">MSSFKNYRRSIILDFNYDEVKKGVPDVNKQMALLNAEFRKQSEQASQTGNSMDKLGVKQEAYANKVKIQADKVAILKKELEKLENTEVRNEKAIANKTIALKNAETQLMKYEKSLEDINAELGQQDNFFTKAADNIEGFSDKLKANNINIEEFGKGLYTLGAGMTAAITVPLVALGTISTKTFMDFENAFTGVRKTVEATEEQFKALEKGIRDMSKEIPSSAVEIAGVAEAAGQLGIETESILGFTRTMIDLGQATNMSANEAATSLARLANITQMPQDQFDRLGSTVVALGNNLATTESEIVNMGLRLAGAGKQVGMSEAQILSFAGALSSVGIEAEAGGSAFSKVMVEMQLAVEKGGDKLRDFARVSGMSAGEFKRVFKEDATTAIIAFIEGLGNMQGQGRSAIKVLDDMGISEVRMRDALLRASGAGDLFTKSIETGTKAWEENTALTEEAQQRYETLTSKIEIFLNKLKDVALTIGGSIAPVLSDMIDILTPMVNIVGFLFDLFSKLPEPIRKVVVVALMLVAAIGPILAIVGKLMQNVGNITGSLNTVGKAVSTLTGFFTGFNPVVYKTLGIILLVVAALTALGIVISTIMGRSNDLQASMKSVGDSVGNIKMPQVPNMPSYATGTRNHPGGLALVGEKGPEIVNLPKGAQVFTNEESKQMLSDDNNNFNQSQYDERYERLLVRFDRMIAATEKMQKAYEDNRRFSRMGEVPV</sequence>
<dbReference type="Pfam" id="PF10145">
    <property type="entry name" value="PhageMin_Tail"/>
    <property type="match status" value="1"/>
</dbReference>
<gene>
    <name evidence="5" type="ORF">SAMN05660472_02810</name>
</gene>
<feature type="transmembrane region" description="Helical" evidence="3">
    <location>
        <begin position="518"/>
        <end position="540"/>
    </location>
</feature>
<evidence type="ECO:0000256" key="3">
    <source>
        <dbReference type="SAM" id="Phobius"/>
    </source>
</evidence>
<dbReference type="AlphaFoldDB" id="A0A1G9I6R0"/>
<dbReference type="Proteomes" id="UP000198718">
    <property type="component" value="Unassembled WGS sequence"/>
</dbReference>
<keyword evidence="3" id="KW-1133">Transmembrane helix</keyword>
<feature type="domain" description="Phage tail tape measure protein" evidence="4">
    <location>
        <begin position="209"/>
        <end position="406"/>
    </location>
</feature>
<dbReference type="PANTHER" id="PTHR37813">
    <property type="entry name" value="FELS-2 PROPHAGE PROTEIN"/>
    <property type="match status" value="1"/>
</dbReference>
<dbReference type="InterPro" id="IPR010090">
    <property type="entry name" value="Phage_tape_meas"/>
</dbReference>
<dbReference type="STRING" id="393762.SAMN05660472_02810"/>
<dbReference type="RefSeq" id="WP_244269557.1">
    <property type="nucleotide sequence ID" value="NZ_FNFP01000010.1"/>
</dbReference>
<reference evidence="5 6" key="1">
    <citation type="submission" date="2016-10" db="EMBL/GenBank/DDBJ databases">
        <authorList>
            <person name="de Groot N.N."/>
        </authorList>
    </citation>
    <scope>NUCLEOTIDE SEQUENCE [LARGE SCALE GENOMIC DNA]</scope>
    <source>
        <strain evidence="5 6">DSM 18346</strain>
    </source>
</reference>
<accession>A0A1G9I6R0</accession>
<organism evidence="5 6">
    <name type="scientific">Natronincola ferrireducens</name>
    <dbReference type="NCBI Taxonomy" id="393762"/>
    <lineage>
        <taxon>Bacteria</taxon>
        <taxon>Bacillati</taxon>
        <taxon>Bacillota</taxon>
        <taxon>Clostridia</taxon>
        <taxon>Peptostreptococcales</taxon>
        <taxon>Natronincolaceae</taxon>
        <taxon>Natronincola</taxon>
    </lineage>
</organism>
<evidence type="ECO:0000256" key="1">
    <source>
        <dbReference type="ARBA" id="ARBA00022612"/>
    </source>
</evidence>
<keyword evidence="3" id="KW-0472">Membrane</keyword>
<evidence type="ECO:0000256" key="2">
    <source>
        <dbReference type="SAM" id="Coils"/>
    </source>
</evidence>
<name>A0A1G9I6R0_9FIRM</name>
<keyword evidence="3" id="KW-0812">Transmembrane</keyword>
<dbReference type="EMBL" id="FNFP01000010">
    <property type="protein sequence ID" value="SDL20735.1"/>
    <property type="molecule type" value="Genomic_DNA"/>
</dbReference>